<gene>
    <name evidence="1" type="ORF">PSS4_v1_1740012</name>
</gene>
<evidence type="ECO:0000313" key="1">
    <source>
        <dbReference type="EMBL" id="CUV20808.1"/>
    </source>
</evidence>
<protein>
    <submittedName>
        <fullName evidence="1">Uncharacterized protein</fullName>
    </submittedName>
</protein>
<organism evidence="1">
    <name type="scientific">Ralstonia solanacearum</name>
    <name type="common">Pseudomonas solanacearum</name>
    <dbReference type="NCBI Taxonomy" id="305"/>
    <lineage>
        <taxon>Bacteria</taxon>
        <taxon>Pseudomonadati</taxon>
        <taxon>Pseudomonadota</taxon>
        <taxon>Betaproteobacteria</taxon>
        <taxon>Burkholderiales</taxon>
        <taxon>Burkholderiaceae</taxon>
        <taxon>Ralstonia</taxon>
        <taxon>Ralstonia solanacearum species complex</taxon>
    </lineage>
</organism>
<reference evidence="1" key="1">
    <citation type="submission" date="2015-10" db="EMBL/GenBank/DDBJ databases">
        <authorList>
            <person name="Gilbert D.G."/>
        </authorList>
    </citation>
    <scope>NUCLEOTIDE SEQUENCE</scope>
    <source>
        <strain evidence="1">Phyl III-seqv23</strain>
    </source>
</reference>
<accession>A0A0S4UF27</accession>
<dbReference type="AlphaFoldDB" id="A0A0S4UF27"/>
<dbReference type="EMBL" id="LN899821">
    <property type="protein sequence ID" value="CUV20808.1"/>
    <property type="molecule type" value="Genomic_DNA"/>
</dbReference>
<name>A0A0S4UF27_RALSL</name>
<proteinExistence type="predicted"/>
<sequence length="100" mass="11621">MNRALRTCGWRTTGCASTNVPRARRYQIWEERLQKCSKYLTTSFLISIRQAIPIVLARCHGVYVIIMDMTVQAKNGNVEVRVVRRSDHRWDGRTVSLRTP</sequence>